<feature type="domain" description="Ig-like" evidence="6">
    <location>
        <begin position="938"/>
        <end position="1027"/>
    </location>
</feature>
<dbReference type="InterPro" id="IPR016186">
    <property type="entry name" value="C-type_lectin-like/link_sf"/>
</dbReference>
<gene>
    <name evidence="8" type="ORF">MGAL_10B038616</name>
</gene>
<dbReference type="Gene3D" id="2.60.40.10">
    <property type="entry name" value="Immunoglobulins"/>
    <property type="match status" value="3"/>
</dbReference>
<reference evidence="8" key="1">
    <citation type="submission" date="2018-11" db="EMBL/GenBank/DDBJ databases">
        <authorList>
            <person name="Alioto T."/>
            <person name="Alioto T."/>
        </authorList>
    </citation>
    <scope>NUCLEOTIDE SEQUENCE</scope>
</reference>
<dbReference type="Gene3D" id="2.10.70.10">
    <property type="entry name" value="Complement Module, domain 1"/>
    <property type="match status" value="1"/>
</dbReference>
<evidence type="ECO:0000256" key="1">
    <source>
        <dbReference type="ARBA" id="ARBA00022729"/>
    </source>
</evidence>
<dbReference type="Pfam" id="PF00059">
    <property type="entry name" value="Lectin_C"/>
    <property type="match status" value="1"/>
</dbReference>
<dbReference type="InterPro" id="IPR016187">
    <property type="entry name" value="CTDL_fold"/>
</dbReference>
<keyword evidence="1 4" id="KW-0732">Signal</keyword>
<feature type="signal peptide" evidence="4">
    <location>
        <begin position="1"/>
        <end position="20"/>
    </location>
</feature>
<dbReference type="InterPro" id="IPR000436">
    <property type="entry name" value="Sushi_SCR_CCP_dom"/>
</dbReference>
<accession>A0A8B6GBE9</accession>
<dbReference type="InterPro" id="IPR003598">
    <property type="entry name" value="Ig_sub2"/>
</dbReference>
<feature type="chain" id="PRO_5032793313" evidence="4">
    <location>
        <begin position="21"/>
        <end position="1273"/>
    </location>
</feature>
<dbReference type="SMART" id="SM00409">
    <property type="entry name" value="IG"/>
    <property type="match status" value="3"/>
</dbReference>
<dbReference type="InterPro" id="IPR001304">
    <property type="entry name" value="C-type_lectin-like"/>
</dbReference>
<evidence type="ECO:0000256" key="2">
    <source>
        <dbReference type="ARBA" id="ARBA00023157"/>
    </source>
</evidence>
<dbReference type="Pfam" id="PF00084">
    <property type="entry name" value="Sushi"/>
    <property type="match status" value="1"/>
</dbReference>
<dbReference type="Proteomes" id="UP000596742">
    <property type="component" value="Unassembled WGS sequence"/>
</dbReference>
<dbReference type="CDD" id="cd00037">
    <property type="entry name" value="CLECT"/>
    <property type="match status" value="2"/>
</dbReference>
<feature type="domain" description="Ig-like" evidence="6">
    <location>
        <begin position="832"/>
        <end position="931"/>
    </location>
</feature>
<feature type="domain" description="C-type lectin" evidence="5">
    <location>
        <begin position="716"/>
        <end position="826"/>
    </location>
</feature>
<keyword evidence="3" id="KW-0768">Sushi</keyword>
<dbReference type="PROSITE" id="PS50041">
    <property type="entry name" value="C_TYPE_LECTIN_2"/>
    <property type="match status" value="2"/>
</dbReference>
<dbReference type="InterPro" id="IPR003599">
    <property type="entry name" value="Ig_sub"/>
</dbReference>
<feature type="domain" description="Ig-like" evidence="6">
    <location>
        <begin position="1085"/>
        <end position="1179"/>
    </location>
</feature>
<dbReference type="SMART" id="SM00034">
    <property type="entry name" value="CLECT"/>
    <property type="match status" value="4"/>
</dbReference>
<proteinExistence type="predicted"/>
<dbReference type="PANTHER" id="PTHR46013:SF7">
    <property type="entry name" value="IG-LIKE DOMAIN-CONTAINING PROTEIN"/>
    <property type="match status" value="1"/>
</dbReference>
<evidence type="ECO:0000256" key="3">
    <source>
        <dbReference type="PROSITE-ProRule" id="PRU00302"/>
    </source>
</evidence>
<feature type="domain" description="Sushi" evidence="7">
    <location>
        <begin position="293"/>
        <end position="352"/>
    </location>
</feature>
<keyword evidence="2" id="KW-1015">Disulfide bond</keyword>
<evidence type="ECO:0000259" key="7">
    <source>
        <dbReference type="PROSITE" id="PS50923"/>
    </source>
</evidence>
<evidence type="ECO:0000256" key="4">
    <source>
        <dbReference type="SAM" id="SignalP"/>
    </source>
</evidence>
<dbReference type="CDD" id="cd00033">
    <property type="entry name" value="CCP"/>
    <property type="match status" value="1"/>
</dbReference>
<dbReference type="InterPro" id="IPR035976">
    <property type="entry name" value="Sushi/SCR/CCP_sf"/>
</dbReference>
<comment type="caution">
    <text evidence="8">The sequence shown here is derived from an EMBL/GenBank/DDBJ whole genome shotgun (WGS) entry which is preliminary data.</text>
</comment>
<dbReference type="InterPro" id="IPR036179">
    <property type="entry name" value="Ig-like_dom_sf"/>
</dbReference>
<dbReference type="InterPro" id="IPR013783">
    <property type="entry name" value="Ig-like_fold"/>
</dbReference>
<dbReference type="PANTHER" id="PTHR46013">
    <property type="entry name" value="VASCULAR CELL ADHESION MOLECULE 1"/>
    <property type="match status" value="1"/>
</dbReference>
<dbReference type="PROSITE" id="PS50923">
    <property type="entry name" value="SUSHI"/>
    <property type="match status" value="1"/>
</dbReference>
<dbReference type="EMBL" id="UYJE01008163">
    <property type="protein sequence ID" value="VDI61668.1"/>
    <property type="molecule type" value="Genomic_DNA"/>
</dbReference>
<evidence type="ECO:0000259" key="5">
    <source>
        <dbReference type="PROSITE" id="PS50041"/>
    </source>
</evidence>
<dbReference type="OrthoDB" id="6138176at2759"/>
<dbReference type="SUPFAM" id="SSF57535">
    <property type="entry name" value="Complement control module/SCR domain"/>
    <property type="match status" value="1"/>
</dbReference>
<evidence type="ECO:0000259" key="6">
    <source>
        <dbReference type="PROSITE" id="PS50835"/>
    </source>
</evidence>
<dbReference type="PROSITE" id="PS00615">
    <property type="entry name" value="C_TYPE_LECTIN_1"/>
    <property type="match status" value="1"/>
</dbReference>
<dbReference type="Gene3D" id="3.10.100.10">
    <property type="entry name" value="Mannose-Binding Protein A, subunit A"/>
    <property type="match status" value="2"/>
</dbReference>
<dbReference type="SMART" id="SM00032">
    <property type="entry name" value="CCP"/>
    <property type="match status" value="1"/>
</dbReference>
<feature type="domain" description="C-type lectin" evidence="5">
    <location>
        <begin position="174"/>
        <end position="287"/>
    </location>
</feature>
<dbReference type="Pfam" id="PF13927">
    <property type="entry name" value="Ig_3"/>
    <property type="match status" value="1"/>
</dbReference>
<dbReference type="PROSITE" id="PS50835">
    <property type="entry name" value="IG_LIKE"/>
    <property type="match status" value="3"/>
</dbReference>
<organism evidence="8 9">
    <name type="scientific">Mytilus galloprovincialis</name>
    <name type="common">Mediterranean mussel</name>
    <dbReference type="NCBI Taxonomy" id="29158"/>
    <lineage>
        <taxon>Eukaryota</taxon>
        <taxon>Metazoa</taxon>
        <taxon>Spiralia</taxon>
        <taxon>Lophotrochozoa</taxon>
        <taxon>Mollusca</taxon>
        <taxon>Bivalvia</taxon>
        <taxon>Autobranchia</taxon>
        <taxon>Pteriomorphia</taxon>
        <taxon>Mytilida</taxon>
        <taxon>Mytiloidea</taxon>
        <taxon>Mytilidae</taxon>
        <taxon>Mytilinae</taxon>
        <taxon>Mytilus</taxon>
    </lineage>
</organism>
<evidence type="ECO:0000313" key="8">
    <source>
        <dbReference type="EMBL" id="VDI61668.1"/>
    </source>
</evidence>
<dbReference type="InterPro" id="IPR007110">
    <property type="entry name" value="Ig-like_dom"/>
</dbReference>
<dbReference type="SUPFAM" id="SSF48726">
    <property type="entry name" value="Immunoglobulin"/>
    <property type="match status" value="3"/>
</dbReference>
<keyword evidence="9" id="KW-1185">Reference proteome</keyword>
<evidence type="ECO:0000313" key="9">
    <source>
        <dbReference type="Proteomes" id="UP000596742"/>
    </source>
</evidence>
<dbReference type="SUPFAM" id="SSF56436">
    <property type="entry name" value="C-type lectin-like"/>
    <property type="match status" value="3"/>
</dbReference>
<comment type="caution">
    <text evidence="3">Lacks conserved residue(s) required for the propagation of feature annotation.</text>
</comment>
<name>A0A8B6GBE9_MYTGA</name>
<protein>
    <submittedName>
        <fullName evidence="8">Uncharacterized protein</fullName>
    </submittedName>
</protein>
<dbReference type="AlphaFoldDB" id="A0A8B6GBE9"/>
<dbReference type="InterPro" id="IPR018378">
    <property type="entry name" value="C-type_lectin_CS"/>
</dbReference>
<dbReference type="SMART" id="SM00408">
    <property type="entry name" value="IGc2"/>
    <property type="match status" value="3"/>
</dbReference>
<sequence length="1273" mass="141475">MNCFLTCICIVVLKYGFIHANQQTYEYGDCQADGASYTYGNFVICYWIDYVPLQHGTTHCGDYGYAWVPDSGANDILYQLALTRETANIMYHIGYTIDYSSISEYTVIREVNGEPQNYSAFISAMDTTKTCVGFKDGHWDAILCTLYREAFCSLVIDFNYGDCRENGVSYLDGINLYCYWIDSTQQQSTNACNLDYSVIPDVKAQRVVNWLIKVRNLSHAGTYFHIGYKENPSGANVETHYGVLQDWMNWDVNEPIDNNLDNCVIIKQPYGLWRDYTCTLPLMSICSTVRKVTRCQTPVVNNGSTLISQTGDIYGDTCHYTCDIGHVLVSGNLTRTCQIYGFWDNSPPVCRKTPQTTTKVITTPEVKSSDSSTSTLTTTVMETTTNYQNVEETTTLSPSGTTFGLCICTCSLVANITIDIEQRIEELEKILTVDKEVLSSTIRRLTCADDPRPSSAYIGYTGAIVIAVERRRRRRQRRWWTRPWLSPERRCSFGLYDQLMTELRREDRQFCTLLRMPTEMFDEILQVGPRIASRIPFTESTGTRLKLEITLRHLLLEQNIVACIPTFNYEDCQLMGASYTYENYVICYWIDFSPQQHSTAHCGMFDYAWVPDSGADHILHQLALQRGSSSGAMYHIGYTLNYTTPTQNTVIDVNGKSQSYSAFTDAMDPSNTCVAFIDGHWDDIPCTLYREAFCSLVIKFNYGDCMENGVSYTSGLKLYCYWIDTTIGTAIGACGLDYSVIPNLEAQRVVNWLMKIRSLTTSGTYYIGYVENTDRVETHQGVTQDWTNWDPLEPPQLINTICITVSQPYGLWKHSLCSSLLMSICSTVKETPSIRIANESFSILYGGNITLHCLIVAHPAITTFSWGINTSTGFTDITSGGSYTVETDTSAGNNGQANTTLTISNVTFVEKTYTCRAGNNIGDEFVSVTLYVLGDLKPNVKSPKYRTALSGAIISLPCAIVATPSVDYVYWTRTTSNKMIDMTKIRYSGSTTTSPSLNIDLARTSDTGVYNCHANNTVGSTKGPDLVLVVYDNTAVNDGGQSIMTGSNVTAATTIATTATTAQNPIPVNTIATTYSISNTSNMTPFVSARYLTLSANSGQNVTLTCDVIGPVTSVYWQKYQDGMVIKIDPTMHTTKTSGATTVVPSLQIYGVSLYDKALYKCFAVNIDKTGSSDYVSLDILDQKLVTFVHIPEAKKSGYLDKKKTEIEKELRINRKTLSSSIRRMTSAPDSRPSATAAGAVGASLMVVVFGTMALMDIPILISALKALFVINH</sequence>